<feature type="transmembrane region" description="Helical" evidence="6">
    <location>
        <begin position="150"/>
        <end position="166"/>
    </location>
</feature>
<feature type="transmembrane region" description="Helical" evidence="6">
    <location>
        <begin position="198"/>
        <end position="216"/>
    </location>
</feature>
<dbReference type="PANTHER" id="PTHR43370:SF1">
    <property type="entry name" value="GUANOSINE ABC TRANSPORTER PERMEASE PROTEIN NUPQ"/>
    <property type="match status" value="1"/>
</dbReference>
<comment type="subcellular location">
    <subcellularLocation>
        <location evidence="1">Cell membrane</location>
        <topology evidence="1">Multi-pass membrane protein</topology>
    </subcellularLocation>
</comment>
<dbReference type="EMBL" id="CP001854">
    <property type="protein sequence ID" value="ADB52559.1"/>
    <property type="molecule type" value="Genomic_DNA"/>
</dbReference>
<dbReference type="AlphaFoldDB" id="D3F5L0"/>
<feature type="transmembrane region" description="Helical" evidence="6">
    <location>
        <begin position="12"/>
        <end position="30"/>
    </location>
</feature>
<evidence type="ECO:0000256" key="6">
    <source>
        <dbReference type="SAM" id="Phobius"/>
    </source>
</evidence>
<dbReference type="STRING" id="469383.Cwoe_4144"/>
<reference evidence="7 8" key="1">
    <citation type="journal article" date="2010" name="Stand. Genomic Sci.">
        <title>Complete genome sequence of Conexibacter woesei type strain (ID131577).</title>
        <authorList>
            <person name="Pukall R."/>
            <person name="Lapidus A."/>
            <person name="Glavina Del Rio T."/>
            <person name="Copeland A."/>
            <person name="Tice H."/>
            <person name="Cheng J.-F."/>
            <person name="Lucas S."/>
            <person name="Chen F."/>
            <person name="Nolan M."/>
            <person name="Bruce D."/>
            <person name="Goodwin L."/>
            <person name="Pitluck S."/>
            <person name="Mavromatis K."/>
            <person name="Ivanova N."/>
            <person name="Ovchinnikova G."/>
            <person name="Pati A."/>
            <person name="Chen A."/>
            <person name="Palaniappan K."/>
            <person name="Land M."/>
            <person name="Hauser L."/>
            <person name="Chang Y.-J."/>
            <person name="Jeffries C.D."/>
            <person name="Chain P."/>
            <person name="Meincke L."/>
            <person name="Sims D."/>
            <person name="Brettin T."/>
            <person name="Detter J.C."/>
            <person name="Rohde M."/>
            <person name="Goeker M."/>
            <person name="Bristow J."/>
            <person name="Eisen J.A."/>
            <person name="Markowitz V."/>
            <person name="Kyrpides N.C."/>
            <person name="Klenk H.-P."/>
            <person name="Hugenholtz P."/>
        </authorList>
    </citation>
    <scope>NUCLEOTIDE SEQUENCE [LARGE SCALE GENOMIC DNA]</scope>
    <source>
        <strain evidence="8">DSM 14684 / CIP 108061 / JCM 11494 / NBRC 100937 / ID131577</strain>
    </source>
</reference>
<dbReference type="HOGENOM" id="CLU_040769_1_1_11"/>
<feature type="transmembrane region" description="Helical" evidence="6">
    <location>
        <begin position="222"/>
        <end position="240"/>
    </location>
</feature>
<dbReference type="KEGG" id="cwo:Cwoe_4144"/>
<dbReference type="RefSeq" id="WP_012935610.1">
    <property type="nucleotide sequence ID" value="NC_013739.1"/>
</dbReference>
<feature type="transmembrane region" description="Helical" evidence="6">
    <location>
        <begin position="42"/>
        <end position="60"/>
    </location>
</feature>
<feature type="transmembrane region" description="Helical" evidence="6">
    <location>
        <begin position="66"/>
        <end position="88"/>
    </location>
</feature>
<keyword evidence="3 6" id="KW-0812">Transmembrane</keyword>
<dbReference type="CDD" id="cd06580">
    <property type="entry name" value="TM_PBP1_transp_TpRbsC_like"/>
    <property type="match status" value="1"/>
</dbReference>
<protein>
    <submittedName>
        <fullName evidence="7">Inner-membrane translocator</fullName>
    </submittedName>
</protein>
<dbReference type="Proteomes" id="UP000008229">
    <property type="component" value="Chromosome"/>
</dbReference>
<dbReference type="PANTHER" id="PTHR43370">
    <property type="entry name" value="SUGAR ABC TRANSPORTER INTEGRAL MEMBRANE PROTEIN-RELATED"/>
    <property type="match status" value="1"/>
</dbReference>
<feature type="transmembrane region" description="Helical" evidence="6">
    <location>
        <begin position="95"/>
        <end position="115"/>
    </location>
</feature>
<keyword evidence="5 6" id="KW-0472">Membrane</keyword>
<reference evidence="8" key="2">
    <citation type="submission" date="2010-01" db="EMBL/GenBank/DDBJ databases">
        <title>The complete genome of Conexibacter woesei DSM 14684.</title>
        <authorList>
            <consortium name="US DOE Joint Genome Institute (JGI-PGF)"/>
            <person name="Lucas S."/>
            <person name="Copeland A."/>
            <person name="Lapidus A."/>
            <person name="Glavina del Rio T."/>
            <person name="Dalin E."/>
            <person name="Tice H."/>
            <person name="Bruce D."/>
            <person name="Goodwin L."/>
            <person name="Pitluck S."/>
            <person name="Kyrpides N."/>
            <person name="Mavromatis K."/>
            <person name="Ivanova N."/>
            <person name="Mikhailova N."/>
            <person name="Chertkov O."/>
            <person name="Brettin T."/>
            <person name="Detter J.C."/>
            <person name="Han C."/>
            <person name="Larimer F."/>
            <person name="Land M."/>
            <person name="Hauser L."/>
            <person name="Markowitz V."/>
            <person name="Cheng J.-F."/>
            <person name="Hugenholtz P."/>
            <person name="Woyke T."/>
            <person name="Wu D."/>
            <person name="Pukall R."/>
            <person name="Steenblock K."/>
            <person name="Schneider S."/>
            <person name="Klenk H.-P."/>
            <person name="Eisen J.A."/>
        </authorList>
    </citation>
    <scope>NUCLEOTIDE SEQUENCE [LARGE SCALE GENOMIC DNA]</scope>
    <source>
        <strain evidence="8">DSM 14684 / CIP 108061 / JCM 11494 / NBRC 100937 / ID131577</strain>
    </source>
</reference>
<evidence type="ECO:0000256" key="5">
    <source>
        <dbReference type="ARBA" id="ARBA00023136"/>
    </source>
</evidence>
<keyword evidence="8" id="KW-1185">Reference proteome</keyword>
<dbReference type="InterPro" id="IPR001851">
    <property type="entry name" value="ABC_transp_permease"/>
</dbReference>
<evidence type="ECO:0000256" key="4">
    <source>
        <dbReference type="ARBA" id="ARBA00022989"/>
    </source>
</evidence>
<evidence type="ECO:0000313" key="8">
    <source>
        <dbReference type="Proteomes" id="UP000008229"/>
    </source>
</evidence>
<name>D3F5L0_CONWI</name>
<proteinExistence type="predicted"/>
<evidence type="ECO:0000256" key="3">
    <source>
        <dbReference type="ARBA" id="ARBA00022692"/>
    </source>
</evidence>
<dbReference type="GO" id="GO:0022857">
    <property type="term" value="F:transmembrane transporter activity"/>
    <property type="evidence" value="ECO:0007669"/>
    <property type="project" value="InterPro"/>
</dbReference>
<evidence type="ECO:0000256" key="1">
    <source>
        <dbReference type="ARBA" id="ARBA00004651"/>
    </source>
</evidence>
<dbReference type="Pfam" id="PF02653">
    <property type="entry name" value="BPD_transp_2"/>
    <property type="match status" value="1"/>
</dbReference>
<feature type="transmembrane region" description="Helical" evidence="6">
    <location>
        <begin position="247"/>
        <end position="270"/>
    </location>
</feature>
<dbReference type="OrthoDB" id="9792579at2"/>
<organism evidence="7 8">
    <name type="scientific">Conexibacter woesei (strain DSM 14684 / CCUG 47730 / CIP 108061 / JCM 11494 / NBRC 100937 / ID131577)</name>
    <dbReference type="NCBI Taxonomy" id="469383"/>
    <lineage>
        <taxon>Bacteria</taxon>
        <taxon>Bacillati</taxon>
        <taxon>Actinomycetota</taxon>
        <taxon>Thermoleophilia</taxon>
        <taxon>Solirubrobacterales</taxon>
        <taxon>Conexibacteraceae</taxon>
        <taxon>Conexibacter</taxon>
    </lineage>
</organism>
<accession>D3F5L0</accession>
<evidence type="ECO:0000313" key="7">
    <source>
        <dbReference type="EMBL" id="ADB52559.1"/>
    </source>
</evidence>
<sequence length="311" mass="32566" precursor="true">MSDLFTEPVLTALVAGALLAMMPIMFAALGESISEQAGVLNVGLEGMMLFGAYAGFNGAYYLDSSWLGLLAGGLGGMLASLVMVVLCVRMKLDQIVVGVALFLFAEGVTSLLHGAQFGNEYPRIDGIGEVEVPLLHSIPVVGESVFRQHPIVYVGIAAVFGVRWMLKRTSFGLSLRAAGETPAALDAAGVDVTRTRTIAVLACGALAGIGGGYLSIVAAGTFTPLMTQGAGFIAIVLAMLARGKVLWVIAMAFLFGISLSISTALQLAGIKVSTDVIQMLPYISVIAVLLLFARRSYLPSALALPYFRGER</sequence>
<gene>
    <name evidence="7" type="ordered locus">Cwoe_4144</name>
</gene>
<keyword evidence="2" id="KW-1003">Cell membrane</keyword>
<dbReference type="GO" id="GO:0005886">
    <property type="term" value="C:plasma membrane"/>
    <property type="evidence" value="ECO:0007669"/>
    <property type="project" value="UniProtKB-SubCell"/>
</dbReference>
<dbReference type="eggNOG" id="COG1079">
    <property type="taxonomic scope" value="Bacteria"/>
</dbReference>
<feature type="transmembrane region" description="Helical" evidence="6">
    <location>
        <begin position="276"/>
        <end position="293"/>
    </location>
</feature>
<keyword evidence="4 6" id="KW-1133">Transmembrane helix</keyword>
<evidence type="ECO:0000256" key="2">
    <source>
        <dbReference type="ARBA" id="ARBA00022475"/>
    </source>
</evidence>